<dbReference type="Proteomes" id="UP000010932">
    <property type="component" value="Unassembled WGS sequence"/>
</dbReference>
<dbReference type="PATRIC" id="fig|1134457.3.peg.3683"/>
<dbReference type="EMBL" id="ANKQ01000002">
    <property type="protein sequence ID" value="ELP53277.1"/>
    <property type="molecule type" value="Genomic_DNA"/>
</dbReference>
<dbReference type="AlphaFoldDB" id="L7E4P9"/>
<accession>L7E4P9</accession>
<reference evidence="1 2" key="1">
    <citation type="journal article" date="2013" name="Genome Announc.">
        <title>Whole-Genome Sequence of Microcystis aeruginosa TAIHU98, a Nontoxic Bloom-Forming Strain Isolated from Taihu Lake, China.</title>
        <authorList>
            <person name="Yang C."/>
            <person name="Zhang W."/>
            <person name="Ren M."/>
            <person name="Song L."/>
            <person name="Li T."/>
            <person name="Zhao J."/>
        </authorList>
    </citation>
    <scope>NUCLEOTIDE SEQUENCE [LARGE SCALE GENOMIC DNA]</scope>
    <source>
        <strain evidence="1 2">TAIHU98</strain>
    </source>
</reference>
<comment type="caution">
    <text evidence="1">The sequence shown here is derived from an EMBL/GenBank/DDBJ whole genome shotgun (WGS) entry which is preliminary data.</text>
</comment>
<evidence type="ECO:0000313" key="2">
    <source>
        <dbReference type="Proteomes" id="UP000010932"/>
    </source>
</evidence>
<sequence length="41" mass="4728">MRLVKNSLTREKRGVLDFINYQSGVLLRSAFGIAIEEMRSQ</sequence>
<evidence type="ECO:0000313" key="1">
    <source>
        <dbReference type="EMBL" id="ELP53277.1"/>
    </source>
</evidence>
<gene>
    <name evidence="1" type="ORF">O53_2081</name>
</gene>
<name>L7E4P9_MICAE</name>
<protein>
    <submittedName>
        <fullName evidence="1">Uncharacterized protein</fullName>
    </submittedName>
</protein>
<organism evidence="1 2">
    <name type="scientific">Microcystis aeruginosa TAIHU98</name>
    <dbReference type="NCBI Taxonomy" id="1134457"/>
    <lineage>
        <taxon>Bacteria</taxon>
        <taxon>Bacillati</taxon>
        <taxon>Cyanobacteriota</taxon>
        <taxon>Cyanophyceae</taxon>
        <taxon>Oscillatoriophycideae</taxon>
        <taxon>Chroococcales</taxon>
        <taxon>Microcystaceae</taxon>
        <taxon>Microcystis</taxon>
    </lineage>
</organism>
<proteinExistence type="predicted"/>